<reference evidence="1 2" key="1">
    <citation type="journal article" date="2019" name="Int. J. Syst. Evol. Microbiol.">
        <title>The Global Catalogue of Microorganisms (GCM) 10K type strain sequencing project: providing services to taxonomists for standard genome sequencing and annotation.</title>
        <authorList>
            <consortium name="The Broad Institute Genomics Platform"/>
            <consortium name="The Broad Institute Genome Sequencing Center for Infectious Disease"/>
            <person name="Wu L."/>
            <person name="Ma J."/>
        </authorList>
    </citation>
    <scope>NUCLEOTIDE SEQUENCE [LARGE SCALE GENOMIC DNA]</scope>
    <source>
        <strain evidence="1 2">JCM 9731</strain>
    </source>
</reference>
<protein>
    <submittedName>
        <fullName evidence="1">YhcU family protein</fullName>
    </submittedName>
</protein>
<evidence type="ECO:0000313" key="1">
    <source>
        <dbReference type="EMBL" id="GAA0327914.1"/>
    </source>
</evidence>
<organism evidence="1 2">
    <name type="scientific">Bacillus carboniphilus</name>
    <dbReference type="NCBI Taxonomy" id="86663"/>
    <lineage>
        <taxon>Bacteria</taxon>
        <taxon>Bacillati</taxon>
        <taxon>Bacillota</taxon>
        <taxon>Bacilli</taxon>
        <taxon>Bacillales</taxon>
        <taxon>Bacillaceae</taxon>
        <taxon>Bacillus</taxon>
    </lineage>
</organism>
<evidence type="ECO:0000313" key="2">
    <source>
        <dbReference type="Proteomes" id="UP001500782"/>
    </source>
</evidence>
<dbReference type="InterPro" id="IPR020355">
    <property type="entry name" value="Uncharacterised_YhcU"/>
</dbReference>
<accession>A0ABN0W7K6</accession>
<dbReference type="EMBL" id="BAAADJ010000019">
    <property type="protein sequence ID" value="GAA0327914.1"/>
    <property type="molecule type" value="Genomic_DNA"/>
</dbReference>
<gene>
    <name evidence="1" type="ORF">GCM10008967_17990</name>
</gene>
<dbReference type="Proteomes" id="UP001500782">
    <property type="component" value="Unassembled WGS sequence"/>
</dbReference>
<name>A0ABN0W7K6_9BACI</name>
<proteinExistence type="predicted"/>
<sequence>MKIVYASTKEQEEKIEELVEQIYSEIFPQYFLDEEIKNFEGLNVLHMTKSNTEYVGTLKEAFKVISSLQTIISILEVQNRVDVDEKYQDIFDENVRILQNYGLIFPFTFHHFQTTKTSENDFSTYVKPANELLI</sequence>
<keyword evidence="2" id="KW-1185">Reference proteome</keyword>
<dbReference type="Pfam" id="PF17326">
    <property type="entry name" value="DUF5365"/>
    <property type="match status" value="1"/>
</dbReference>
<comment type="caution">
    <text evidence="1">The sequence shown here is derived from an EMBL/GenBank/DDBJ whole genome shotgun (WGS) entry which is preliminary data.</text>
</comment>
<dbReference type="RefSeq" id="WP_343798342.1">
    <property type="nucleotide sequence ID" value="NZ_BAAADJ010000019.1"/>
</dbReference>